<dbReference type="KEGG" id="mis:MICPUN_54529"/>
<feature type="transmembrane region" description="Helical" evidence="10">
    <location>
        <begin position="612"/>
        <end position="633"/>
    </location>
</feature>
<evidence type="ECO:0000256" key="4">
    <source>
        <dbReference type="ARBA" id="ARBA00022692"/>
    </source>
</evidence>
<evidence type="ECO:0000256" key="9">
    <source>
        <dbReference type="ARBA" id="ARBA00023136"/>
    </source>
</evidence>
<dbReference type="Proteomes" id="UP000002009">
    <property type="component" value="Chromosome 6"/>
</dbReference>
<dbReference type="GO" id="GO:0016020">
    <property type="term" value="C:membrane"/>
    <property type="evidence" value="ECO:0007669"/>
    <property type="project" value="UniProtKB-SubCell"/>
</dbReference>
<dbReference type="OMA" id="RISMIPI"/>
<feature type="compositionally biased region" description="Basic residues" evidence="11">
    <location>
        <begin position="102"/>
        <end position="114"/>
    </location>
</feature>
<dbReference type="FunCoup" id="C1E947">
    <property type="interactions" value="1282"/>
</dbReference>
<evidence type="ECO:0000256" key="2">
    <source>
        <dbReference type="ARBA" id="ARBA00007535"/>
    </source>
</evidence>
<dbReference type="GeneID" id="8244651"/>
<dbReference type="RefSeq" id="XP_002503009.1">
    <property type="nucleotide sequence ID" value="XM_002502963.1"/>
</dbReference>
<comment type="similarity">
    <text evidence="2 10">Belongs to the CorA metal ion transporter (MIT) (TC 1.A.35.5) family.</text>
</comment>
<comment type="subcellular location">
    <subcellularLocation>
        <location evidence="1 10">Membrane</location>
        <topology evidence="1 10">Multi-pass membrane protein</topology>
    </subcellularLocation>
</comment>
<evidence type="ECO:0000256" key="6">
    <source>
        <dbReference type="ARBA" id="ARBA00022946"/>
    </source>
</evidence>
<keyword evidence="5 10" id="KW-0460">Magnesium</keyword>
<feature type="compositionally biased region" description="Low complexity" evidence="11">
    <location>
        <begin position="26"/>
        <end position="40"/>
    </location>
</feature>
<dbReference type="Pfam" id="PF22099">
    <property type="entry name" value="MRS2-like"/>
    <property type="match status" value="2"/>
</dbReference>
<evidence type="ECO:0000313" key="12">
    <source>
        <dbReference type="EMBL" id="ACO64267.1"/>
    </source>
</evidence>
<name>C1E947_MICCC</name>
<evidence type="ECO:0000256" key="11">
    <source>
        <dbReference type="SAM" id="MobiDB-lite"/>
    </source>
</evidence>
<organism evidence="12 13">
    <name type="scientific">Micromonas commoda (strain RCC299 / NOUM17 / CCMP2709)</name>
    <name type="common">Picoplanktonic green alga</name>
    <dbReference type="NCBI Taxonomy" id="296587"/>
    <lineage>
        <taxon>Eukaryota</taxon>
        <taxon>Viridiplantae</taxon>
        <taxon>Chlorophyta</taxon>
        <taxon>Mamiellophyceae</taxon>
        <taxon>Mamiellales</taxon>
        <taxon>Mamiellaceae</taxon>
        <taxon>Micromonas</taxon>
    </lineage>
</organism>
<evidence type="ECO:0000256" key="8">
    <source>
        <dbReference type="ARBA" id="ARBA00023065"/>
    </source>
</evidence>
<keyword evidence="4 10" id="KW-0812">Transmembrane</keyword>
<evidence type="ECO:0000256" key="1">
    <source>
        <dbReference type="ARBA" id="ARBA00004141"/>
    </source>
</evidence>
<dbReference type="Gene3D" id="2.40.128.330">
    <property type="match status" value="1"/>
</dbReference>
<dbReference type="PANTHER" id="PTHR13890:SF0">
    <property type="entry name" value="MAGNESIUM TRANSPORTER MRS2 HOMOLOG, MITOCHONDRIAL"/>
    <property type="match status" value="1"/>
</dbReference>
<dbReference type="GO" id="GO:0015095">
    <property type="term" value="F:magnesium ion transmembrane transporter activity"/>
    <property type="evidence" value="ECO:0007669"/>
    <property type="project" value="TreeGrafter"/>
</dbReference>
<dbReference type="InterPro" id="IPR039204">
    <property type="entry name" value="MRS2-like"/>
</dbReference>
<proteinExistence type="inferred from homology"/>
<evidence type="ECO:0000256" key="5">
    <source>
        <dbReference type="ARBA" id="ARBA00022842"/>
    </source>
</evidence>
<gene>
    <name evidence="12" type="ORF">MICPUN_54529</name>
</gene>
<feature type="region of interest" description="Disordered" evidence="11">
    <location>
        <begin position="1"/>
        <end position="128"/>
    </location>
</feature>
<keyword evidence="9 10" id="KW-0472">Membrane</keyword>
<dbReference type="InParanoid" id="C1E947"/>
<feature type="transmembrane region" description="Helical" evidence="10">
    <location>
        <begin position="645"/>
        <end position="665"/>
    </location>
</feature>
<dbReference type="PANTHER" id="PTHR13890">
    <property type="entry name" value="RNA SPLICING PROTEIN MRS2, MITOCHONDRIAL"/>
    <property type="match status" value="1"/>
</dbReference>
<protein>
    <recommendedName>
        <fullName evidence="10">Magnesium transporter</fullName>
    </recommendedName>
</protein>
<dbReference type="AlphaFoldDB" id="C1E947"/>
<dbReference type="Gene3D" id="1.20.58.340">
    <property type="entry name" value="Magnesium transport protein CorA, transmembrane region"/>
    <property type="match status" value="1"/>
</dbReference>
<keyword evidence="8 10" id="KW-0406">Ion transport</keyword>
<reference evidence="12 13" key="1">
    <citation type="journal article" date="2009" name="Science">
        <title>Green evolution and dynamic adaptations revealed by genomes of the marine picoeukaryotes Micromonas.</title>
        <authorList>
            <person name="Worden A.Z."/>
            <person name="Lee J.H."/>
            <person name="Mock T."/>
            <person name="Rouze P."/>
            <person name="Simmons M.P."/>
            <person name="Aerts A.L."/>
            <person name="Allen A.E."/>
            <person name="Cuvelier M.L."/>
            <person name="Derelle E."/>
            <person name="Everett M.V."/>
            <person name="Foulon E."/>
            <person name="Grimwood J."/>
            <person name="Gundlach H."/>
            <person name="Henrissat B."/>
            <person name="Napoli C."/>
            <person name="McDonald S.M."/>
            <person name="Parker M.S."/>
            <person name="Rombauts S."/>
            <person name="Salamov A."/>
            <person name="Von Dassow P."/>
            <person name="Badger J.H."/>
            <person name="Coutinho P.M."/>
            <person name="Demir E."/>
            <person name="Dubchak I."/>
            <person name="Gentemann C."/>
            <person name="Eikrem W."/>
            <person name="Gready J.E."/>
            <person name="John U."/>
            <person name="Lanier W."/>
            <person name="Lindquist E.A."/>
            <person name="Lucas S."/>
            <person name="Mayer K.F."/>
            <person name="Moreau H."/>
            <person name="Not F."/>
            <person name="Otillar R."/>
            <person name="Panaud O."/>
            <person name="Pangilinan J."/>
            <person name="Paulsen I."/>
            <person name="Piegu B."/>
            <person name="Poliakov A."/>
            <person name="Robbens S."/>
            <person name="Schmutz J."/>
            <person name="Toulza E."/>
            <person name="Wyss T."/>
            <person name="Zelensky A."/>
            <person name="Zhou K."/>
            <person name="Armbrust E.V."/>
            <person name="Bhattacharya D."/>
            <person name="Goodenough U.W."/>
            <person name="Van de Peer Y."/>
            <person name="Grigoriev I.V."/>
        </authorList>
    </citation>
    <scope>NUCLEOTIDE SEQUENCE [LARGE SCALE GENOMIC DNA]</scope>
    <source>
        <strain evidence="13">RCC299 / NOUM17</strain>
    </source>
</reference>
<comment type="function">
    <text evidence="10">Magnesium transporter that may mediate the influx of magnesium.</text>
</comment>
<keyword evidence="3 10" id="KW-0813">Transport</keyword>
<dbReference type="OrthoDB" id="10251508at2759"/>
<evidence type="ECO:0000313" key="13">
    <source>
        <dbReference type="Proteomes" id="UP000002009"/>
    </source>
</evidence>
<dbReference type="eggNOG" id="KOG2662">
    <property type="taxonomic scope" value="Eukaryota"/>
</dbReference>
<keyword evidence="13" id="KW-1185">Reference proteome</keyword>
<evidence type="ECO:0000256" key="10">
    <source>
        <dbReference type="RuleBase" id="RU366041"/>
    </source>
</evidence>
<sequence>MATAARAAVSTPIAPRVRARARSPGAAVLARALPASPSSSFGGRLIPASAPCRRRPASWGQRAPGRLPGPADEPTRRGDELTAGVKGGDDGAGYDSGDETKKKKKRTKSTRTKSQRAGAVGGGKDRRGFDSVAGFMSIGGADVDPLSAFGVSSTDGALPAFKPTGYARPSLRRRSTKGSRVWKILTGVARPSSNAAASSDVDDENTAVMEEDSMTAGGVLGGGVMGSGDFDRISMIPIGLSVDDLSMEDADEDPYFPFEESVKPAATLNGGGGNSNGVDGQNDGRKKKKKKGTVVSPPKPYKVMRINSNTASENPGAQVEQQLTRRALLRDAELTPRDLRRIDPSLLQTNNTPALLVNDQTILVNLGVRVIIRPDHALLFEPDTATARRFLAAVEQRQKNSQREQGLRVSDRSLAYDGGYRGIELENGHEISEGGVGGSTDGGAAPSDYDLDKTPGGVGGAPIPFELEVVEAALQETTSQLYAKMEFCEERCRQVSKRLQSSINPAVLEELRLTKQSLVELDSRAGAVRQVLLDTLDDDDDITDFTISSTAETEEEKEDEEEEVENLIEYYLQQTETVHSAAEQLLENTRDLEESISVSLSSRRYEVSKLELTLSIATFAAALGALITGIFGMNLRSCLEMSVTAFYLTCFLIFSGIGAIFQAIMRYARRQKIL</sequence>
<dbReference type="EMBL" id="CP001327">
    <property type="protein sequence ID" value="ACO64267.1"/>
    <property type="molecule type" value="Genomic_DNA"/>
</dbReference>
<evidence type="ECO:0000256" key="3">
    <source>
        <dbReference type="ARBA" id="ARBA00022448"/>
    </source>
</evidence>
<evidence type="ECO:0000256" key="7">
    <source>
        <dbReference type="ARBA" id="ARBA00022989"/>
    </source>
</evidence>
<keyword evidence="7 10" id="KW-1133">Transmembrane helix</keyword>
<keyword evidence="6" id="KW-0809">Transit peptide</keyword>
<dbReference type="CDD" id="cd12823">
    <property type="entry name" value="Mrs2_Mfm1p-like"/>
    <property type="match status" value="1"/>
</dbReference>
<feature type="region of interest" description="Disordered" evidence="11">
    <location>
        <begin position="263"/>
        <end position="301"/>
    </location>
</feature>
<accession>C1E947</accession>